<dbReference type="PANTHER" id="PTHR43792">
    <property type="entry name" value="GNAT FAMILY, PUTATIVE (AFU_ORTHOLOGUE AFUA_3G00765)-RELATED-RELATED"/>
    <property type="match status" value="1"/>
</dbReference>
<dbReference type="Gene3D" id="3.40.630.30">
    <property type="match status" value="1"/>
</dbReference>
<accession>A0ABY9VZ76</accession>
<protein>
    <submittedName>
        <fullName evidence="2">GNAT family N-acetyltransferase</fullName>
    </submittedName>
</protein>
<dbReference type="PANTHER" id="PTHR43792:SF1">
    <property type="entry name" value="N-ACETYLTRANSFERASE DOMAIN-CONTAINING PROTEIN"/>
    <property type="match status" value="1"/>
</dbReference>
<dbReference type="InterPro" id="IPR000182">
    <property type="entry name" value="GNAT_dom"/>
</dbReference>
<organism evidence="2 3">
    <name type="scientific">Streptomyces durocortorensis</name>
    <dbReference type="NCBI Taxonomy" id="2811104"/>
    <lineage>
        <taxon>Bacteria</taxon>
        <taxon>Bacillati</taxon>
        <taxon>Actinomycetota</taxon>
        <taxon>Actinomycetes</taxon>
        <taxon>Kitasatosporales</taxon>
        <taxon>Streptomycetaceae</taxon>
        <taxon>Streptomyces</taxon>
    </lineage>
</organism>
<dbReference type="Pfam" id="PF13302">
    <property type="entry name" value="Acetyltransf_3"/>
    <property type="match status" value="1"/>
</dbReference>
<evidence type="ECO:0000259" key="1">
    <source>
        <dbReference type="PROSITE" id="PS51186"/>
    </source>
</evidence>
<evidence type="ECO:0000313" key="3">
    <source>
        <dbReference type="Proteomes" id="UP001303236"/>
    </source>
</evidence>
<dbReference type="PROSITE" id="PS51186">
    <property type="entry name" value="GNAT"/>
    <property type="match status" value="1"/>
</dbReference>
<dbReference type="Proteomes" id="UP001303236">
    <property type="component" value="Chromosome"/>
</dbReference>
<gene>
    <name evidence="2" type="ORF">RI138_19550</name>
</gene>
<dbReference type="SUPFAM" id="SSF55729">
    <property type="entry name" value="Acyl-CoA N-acyltransferases (Nat)"/>
    <property type="match status" value="1"/>
</dbReference>
<dbReference type="InterPro" id="IPR016181">
    <property type="entry name" value="Acyl_CoA_acyltransferase"/>
</dbReference>
<sequence>MSIAPASPPASAPVVRLRVPTDEDALSWYRIFDDPEVMEYFGGRRADFSVYEELTARQRRHDAELGYCLWTLTDEDDTVLGFTGAQPWPHTHYGPVGATEIGWRLGRAAWGRGYATVAARATLERVRAAGVSEVVAMIHSRNARSTAVAERLGMRRAESYATPRGQEAHCFRLEL</sequence>
<proteinExistence type="predicted"/>
<feature type="domain" description="N-acetyltransferase" evidence="1">
    <location>
        <begin position="15"/>
        <end position="175"/>
    </location>
</feature>
<dbReference type="InterPro" id="IPR051531">
    <property type="entry name" value="N-acetyltransferase"/>
</dbReference>
<dbReference type="EMBL" id="CP134500">
    <property type="protein sequence ID" value="WNF28845.1"/>
    <property type="molecule type" value="Genomic_DNA"/>
</dbReference>
<keyword evidence="3" id="KW-1185">Reference proteome</keyword>
<name>A0ABY9VZ76_9ACTN</name>
<evidence type="ECO:0000313" key="2">
    <source>
        <dbReference type="EMBL" id="WNF28845.1"/>
    </source>
</evidence>
<reference evidence="2 3" key="1">
    <citation type="submission" date="2023-09" db="EMBL/GenBank/DDBJ databases">
        <title>Genome completion map analysis of the actinomycetes C11-1.</title>
        <authorList>
            <person name="Qin P."/>
            <person name="Guan P."/>
        </authorList>
    </citation>
    <scope>NUCLEOTIDE SEQUENCE [LARGE SCALE GENOMIC DNA]</scope>
    <source>
        <strain evidence="2 3">C11-1</strain>
    </source>
</reference>